<keyword evidence="3" id="KW-0378">Hydrolase</keyword>
<keyword evidence="3" id="KW-0464">Manganese</keyword>
<proteinExistence type="inferred from homology"/>
<dbReference type="PANTHER" id="PTHR12320">
    <property type="entry name" value="PROTEIN PHOSPHATASE 2C"/>
    <property type="match status" value="1"/>
</dbReference>
<dbReference type="EC" id="3.1.3.16" evidence="3"/>
<dbReference type="PANTHER" id="PTHR12320:SF81">
    <property type="entry name" value="PROTEIN PHOSPHATASE 2C 23-RELATED"/>
    <property type="match status" value="1"/>
</dbReference>
<feature type="compositionally biased region" description="Basic and acidic residues" evidence="4">
    <location>
        <begin position="301"/>
        <end position="325"/>
    </location>
</feature>
<feature type="region of interest" description="Disordered" evidence="4">
    <location>
        <begin position="263"/>
        <end position="344"/>
    </location>
</feature>
<dbReference type="InterPro" id="IPR039123">
    <property type="entry name" value="PPTC7"/>
</dbReference>
<dbReference type="EMBL" id="CACRZD030000112">
    <property type="protein sequence ID" value="CAA6674457.1"/>
    <property type="molecule type" value="Genomic_DNA"/>
</dbReference>
<evidence type="ECO:0000256" key="1">
    <source>
        <dbReference type="ARBA" id="ARBA00047761"/>
    </source>
</evidence>
<comment type="catalytic activity">
    <reaction evidence="2 3">
        <text>O-phospho-L-threonyl-[protein] + H2O = L-threonyl-[protein] + phosphate</text>
        <dbReference type="Rhea" id="RHEA:47004"/>
        <dbReference type="Rhea" id="RHEA-COMP:11060"/>
        <dbReference type="Rhea" id="RHEA-COMP:11605"/>
        <dbReference type="ChEBI" id="CHEBI:15377"/>
        <dbReference type="ChEBI" id="CHEBI:30013"/>
        <dbReference type="ChEBI" id="CHEBI:43474"/>
        <dbReference type="ChEBI" id="CHEBI:61977"/>
        <dbReference type="EC" id="3.1.3.16"/>
    </reaction>
</comment>
<comment type="similarity">
    <text evidence="3">Belongs to the PP2C family.</text>
</comment>
<feature type="region of interest" description="Disordered" evidence="4">
    <location>
        <begin position="37"/>
        <end position="85"/>
    </location>
</feature>
<evidence type="ECO:0000256" key="3">
    <source>
        <dbReference type="RuleBase" id="RU366020"/>
    </source>
</evidence>
<dbReference type="InterPro" id="IPR036457">
    <property type="entry name" value="PPM-type-like_dom_sf"/>
</dbReference>
<dbReference type="PROSITE" id="PS51746">
    <property type="entry name" value="PPM_2"/>
    <property type="match status" value="1"/>
</dbReference>
<feature type="region of interest" description="Disordered" evidence="4">
    <location>
        <begin position="1"/>
        <end position="20"/>
    </location>
</feature>
<evidence type="ECO:0000313" key="7">
    <source>
        <dbReference type="Proteomes" id="UP001189122"/>
    </source>
</evidence>
<comment type="cofactor">
    <cofactor evidence="3">
        <name>Mn(2+)</name>
        <dbReference type="ChEBI" id="CHEBI:29035"/>
    </cofactor>
</comment>
<evidence type="ECO:0000256" key="4">
    <source>
        <dbReference type="SAM" id="MobiDB-lite"/>
    </source>
</evidence>
<dbReference type="SMART" id="SM00332">
    <property type="entry name" value="PP2Cc"/>
    <property type="match status" value="1"/>
</dbReference>
<name>A0ABN7EAT9_SPIIN</name>
<feature type="domain" description="PPM-type phosphatase" evidence="5">
    <location>
        <begin position="68"/>
        <end position="265"/>
    </location>
</feature>
<evidence type="ECO:0000256" key="2">
    <source>
        <dbReference type="ARBA" id="ARBA00048336"/>
    </source>
</evidence>
<comment type="catalytic activity">
    <reaction evidence="1 3">
        <text>O-phospho-L-seryl-[protein] + H2O = L-seryl-[protein] + phosphate</text>
        <dbReference type="Rhea" id="RHEA:20629"/>
        <dbReference type="Rhea" id="RHEA-COMP:9863"/>
        <dbReference type="Rhea" id="RHEA-COMP:11604"/>
        <dbReference type="ChEBI" id="CHEBI:15377"/>
        <dbReference type="ChEBI" id="CHEBI:29999"/>
        <dbReference type="ChEBI" id="CHEBI:43474"/>
        <dbReference type="ChEBI" id="CHEBI:83421"/>
        <dbReference type="EC" id="3.1.3.16"/>
    </reaction>
</comment>
<protein>
    <recommendedName>
        <fullName evidence="3">Protein phosphatase</fullName>
        <ecNumber evidence="3">3.1.3.16</ecNumber>
    </recommendedName>
</protein>
<accession>A0ABN7EAT9</accession>
<dbReference type="Proteomes" id="UP001189122">
    <property type="component" value="Unassembled WGS sequence"/>
</dbReference>
<comment type="caution">
    <text evidence="6">The sequence shown here is derived from an EMBL/GenBank/DDBJ whole genome shotgun (WGS) entry which is preliminary data.</text>
</comment>
<evidence type="ECO:0000259" key="5">
    <source>
        <dbReference type="PROSITE" id="PS51746"/>
    </source>
</evidence>
<dbReference type="Gene3D" id="3.60.40.10">
    <property type="entry name" value="PPM-type phosphatase domain"/>
    <property type="match status" value="1"/>
</dbReference>
<keyword evidence="3" id="KW-0904">Protein phosphatase</keyword>
<keyword evidence="7" id="KW-1185">Reference proteome</keyword>
<organism evidence="6 7">
    <name type="scientific">Spirodela intermedia</name>
    <name type="common">Intermediate duckweed</name>
    <dbReference type="NCBI Taxonomy" id="51605"/>
    <lineage>
        <taxon>Eukaryota</taxon>
        <taxon>Viridiplantae</taxon>
        <taxon>Streptophyta</taxon>
        <taxon>Embryophyta</taxon>
        <taxon>Tracheophyta</taxon>
        <taxon>Spermatophyta</taxon>
        <taxon>Magnoliopsida</taxon>
        <taxon>Liliopsida</taxon>
        <taxon>Araceae</taxon>
        <taxon>Lemnoideae</taxon>
        <taxon>Spirodela</taxon>
    </lineage>
</organism>
<sequence length="344" mass="37362">MTEVSSKKMRIGGTDKDPEDAFDFWDAKWFGSAINGKPDESFSSSSFTEVETAGESGTAAPRWRLKLDMGSASRPKKRRKPLGEDAHFVSEARNAFGVADGVGCWSKSGGRRQEELERAGSCRATGSVLRRVLKKALRKTTARGTSTACIGAVDGQLLRAVNIGDSGFMVVRGDAVAYRSPSQQHSFNFLSRSAGWTKLVPGDVIVAASDGLFDNLFEEEIVELVARKRADVFGGTAEEMARALAAAAEDAYRKGKETPFGVASRAAGSPWIGARPTTSRSSSRRYARPRLPVQWDGNSSEARKEDDGDARNEKNHAVDERRVERNVGVGAPMSRKERRSPGVR</sequence>
<reference evidence="7" key="1">
    <citation type="journal article" date="2020" name="Sci. Rep.">
        <title>Chromosome-scale genome assembly for the duckweed Spirodela intermedia, integrating cytogenetic maps, PacBio and Oxford Nanopore libraries.</title>
        <authorList>
            <person name="Hoang P.T.N."/>
            <person name="Fiebig A."/>
            <person name="Novak P."/>
            <person name="Macas J."/>
            <person name="Cao H.X."/>
            <person name="Stepanenko A."/>
            <person name="Chen G."/>
            <person name="Borisjuk N."/>
            <person name="Scholz U."/>
            <person name="Schubert I."/>
        </authorList>
    </citation>
    <scope>NUCLEOTIDE SEQUENCE [LARGE SCALE GENOMIC DNA]</scope>
</reference>
<evidence type="ECO:0000313" key="6">
    <source>
        <dbReference type="EMBL" id="CAA6674457.1"/>
    </source>
</evidence>
<dbReference type="SUPFAM" id="SSF81606">
    <property type="entry name" value="PP2C-like"/>
    <property type="match status" value="1"/>
</dbReference>
<comment type="cofactor">
    <cofactor evidence="3">
        <name>Mg(2+)</name>
        <dbReference type="ChEBI" id="CHEBI:18420"/>
    </cofactor>
</comment>
<keyword evidence="3" id="KW-0479">Metal-binding</keyword>
<dbReference type="InterPro" id="IPR001932">
    <property type="entry name" value="PPM-type_phosphatase-like_dom"/>
</dbReference>
<gene>
    <name evidence="6" type="ORF">SI7747_UN020815</name>
</gene>
<keyword evidence="3" id="KW-0460">Magnesium</keyword>